<gene>
    <name evidence="1" type="ORF">POVWA1_068870</name>
    <name evidence="2" type="ORF">POVWA2_092880</name>
</gene>
<dbReference type="InterPro" id="IPR008780">
    <property type="entry name" value="Plasmodium_Vir"/>
</dbReference>
<dbReference type="Proteomes" id="UP000078555">
    <property type="component" value="Unassembled WGS sequence"/>
</dbReference>
<sequence>MVDLKTFEDYCPLMKFIKRLNIDIAVNNYANDRDFQRIIKSEDETIRKVASILYKNFNLIDNDERITKGLCCSYLNFWLHKQKSKYITSRSMDIEQWEQIDNLWNFLQNFHASSFQCERENDLKAIDEKEKKMDLMIYCENRDYFKSMCGIDNESKLRKATYCSILSQYTDKYYKEFYEKNTCLNGEVKEENYTSHISEQCTLYNMPKTFPVYDLKTSDYSENHNSRKSISICQNVHNTQDTFQEIEVLSPPTKIVSSTYREPWKSVLYMGITFSGFFFILLFLYKYTSLGSLLRSFLTKKKTVQRCIEDKKENKLLEKELEYNDYNSENEKYNFSYHSIQI</sequence>
<organism evidence="1 4">
    <name type="scientific">Plasmodium ovale wallikeri</name>
    <dbReference type="NCBI Taxonomy" id="864142"/>
    <lineage>
        <taxon>Eukaryota</taxon>
        <taxon>Sar</taxon>
        <taxon>Alveolata</taxon>
        <taxon>Apicomplexa</taxon>
        <taxon>Aconoidasida</taxon>
        <taxon>Haemosporida</taxon>
        <taxon>Plasmodiidae</taxon>
        <taxon>Plasmodium</taxon>
        <taxon>Plasmodium (Plasmodium)</taxon>
    </lineage>
</organism>
<dbReference type="AlphaFoldDB" id="A0A1A9AGQ7"/>
<accession>A0A1A9AGQ7</accession>
<evidence type="ECO:0000313" key="3">
    <source>
        <dbReference type="Proteomes" id="UP000078550"/>
    </source>
</evidence>
<keyword evidence="4" id="KW-1185">Reference proteome</keyword>
<dbReference type="Proteomes" id="UP000078550">
    <property type="component" value="Unassembled WGS sequence"/>
</dbReference>
<evidence type="ECO:0000313" key="2">
    <source>
        <dbReference type="EMBL" id="SBT59184.1"/>
    </source>
</evidence>
<dbReference type="EMBL" id="FLRD01000639">
    <property type="protein sequence ID" value="SBT55288.1"/>
    <property type="molecule type" value="Genomic_DNA"/>
</dbReference>
<proteinExistence type="predicted"/>
<dbReference type="EMBL" id="FLRE01002991">
    <property type="protein sequence ID" value="SBT59184.1"/>
    <property type="molecule type" value="Genomic_DNA"/>
</dbReference>
<name>A0A1A9AGQ7_PLAOA</name>
<evidence type="ECO:0000313" key="1">
    <source>
        <dbReference type="EMBL" id="SBT55288.1"/>
    </source>
</evidence>
<evidence type="ECO:0000313" key="4">
    <source>
        <dbReference type="Proteomes" id="UP000078555"/>
    </source>
</evidence>
<protein>
    <submittedName>
        <fullName evidence="1">PIR Superfamily Protein</fullName>
    </submittedName>
</protein>
<reference evidence="3 4" key="1">
    <citation type="submission" date="2016-05" db="EMBL/GenBank/DDBJ databases">
        <authorList>
            <person name="Naeem Raeece"/>
        </authorList>
    </citation>
    <scope>NUCLEOTIDE SEQUENCE [LARGE SCALE GENOMIC DNA]</scope>
</reference>
<dbReference type="Pfam" id="PF05795">
    <property type="entry name" value="Plasmodium_Vir"/>
    <property type="match status" value="1"/>
</dbReference>
<reference evidence="1" key="2">
    <citation type="submission" date="2016-05" db="EMBL/GenBank/DDBJ databases">
        <authorList>
            <person name="Lavstsen T."/>
            <person name="Jespersen J.S."/>
        </authorList>
    </citation>
    <scope>NUCLEOTIDE SEQUENCE [LARGE SCALE GENOMIC DNA]</scope>
</reference>